<sequence length="109" mass="12622">MKPRKTRDIEKALLKKGFEKISGKQKSHHEYFHLKVEGKKSQVFIYLSHGAIEYDKNLMARIKTQLYFTNSHDAENFFDCPLTKEGYIELLRRSGVIQKADGSNTSKAD</sequence>
<dbReference type="Gene3D" id="3.30.920.30">
    <property type="entry name" value="Hypothetical protein"/>
    <property type="match status" value="1"/>
</dbReference>
<dbReference type="RefSeq" id="WP_202014085.1">
    <property type="nucleotide sequence ID" value="NZ_JAERRB010000011.1"/>
</dbReference>
<dbReference type="Proteomes" id="UP000613030">
    <property type="component" value="Unassembled WGS sequence"/>
</dbReference>
<protein>
    <submittedName>
        <fullName evidence="1">Type II toxin-antitoxin system HicA family toxin</fullName>
    </submittedName>
</protein>
<keyword evidence="2" id="KW-1185">Reference proteome</keyword>
<accession>A0ABS1KYE1</accession>
<name>A0ABS1KYE1_9BACT</name>
<evidence type="ECO:0000313" key="2">
    <source>
        <dbReference type="Proteomes" id="UP000613030"/>
    </source>
</evidence>
<organism evidence="1 2">
    <name type="scientific">Chryseolinea lacunae</name>
    <dbReference type="NCBI Taxonomy" id="2801331"/>
    <lineage>
        <taxon>Bacteria</taxon>
        <taxon>Pseudomonadati</taxon>
        <taxon>Bacteroidota</taxon>
        <taxon>Cytophagia</taxon>
        <taxon>Cytophagales</taxon>
        <taxon>Fulvivirgaceae</taxon>
        <taxon>Chryseolinea</taxon>
    </lineage>
</organism>
<reference evidence="1 2" key="1">
    <citation type="submission" date="2021-01" db="EMBL/GenBank/DDBJ databases">
        <title>Chryseolinea sp. Jin1 Genome sequencing and assembly.</title>
        <authorList>
            <person name="Kim I."/>
        </authorList>
    </citation>
    <scope>NUCLEOTIDE SEQUENCE [LARGE SCALE GENOMIC DNA]</scope>
    <source>
        <strain evidence="1 2">Jin1</strain>
    </source>
</reference>
<dbReference type="InterPro" id="IPR038570">
    <property type="entry name" value="HicA_sf"/>
</dbReference>
<dbReference type="EMBL" id="JAERRB010000011">
    <property type="protein sequence ID" value="MBL0744429.1"/>
    <property type="molecule type" value="Genomic_DNA"/>
</dbReference>
<gene>
    <name evidence="1" type="ORF">JI741_24565</name>
</gene>
<evidence type="ECO:0000313" key="1">
    <source>
        <dbReference type="EMBL" id="MBL0744429.1"/>
    </source>
</evidence>
<proteinExistence type="predicted"/>
<comment type="caution">
    <text evidence="1">The sequence shown here is derived from an EMBL/GenBank/DDBJ whole genome shotgun (WGS) entry which is preliminary data.</text>
</comment>